<dbReference type="SUPFAM" id="SSF109854">
    <property type="entry name" value="DinB/YfiT-like putative metalloenzymes"/>
    <property type="match status" value="1"/>
</dbReference>
<protein>
    <recommendedName>
        <fullName evidence="1">DinB-like domain-containing protein</fullName>
    </recommendedName>
</protein>
<proteinExistence type="predicted"/>
<dbReference type="OrthoDB" id="5464839at2"/>
<dbReference type="EMBL" id="NOKQ01000187">
    <property type="protein sequence ID" value="OZS78749.1"/>
    <property type="molecule type" value="Genomic_DNA"/>
</dbReference>
<evidence type="ECO:0000259" key="1">
    <source>
        <dbReference type="Pfam" id="PF12867"/>
    </source>
</evidence>
<dbReference type="RefSeq" id="WP_094941983.1">
    <property type="nucleotide sequence ID" value="NZ_NOKQ01000187.1"/>
</dbReference>
<dbReference type="Gene3D" id="1.20.120.450">
    <property type="entry name" value="dinb family like domain"/>
    <property type="match status" value="1"/>
</dbReference>
<dbReference type="Pfam" id="PF12867">
    <property type="entry name" value="DinB_2"/>
    <property type="match status" value="1"/>
</dbReference>
<evidence type="ECO:0000313" key="3">
    <source>
        <dbReference type="Proteomes" id="UP000217065"/>
    </source>
</evidence>
<sequence length="163" mass="19391">MDTLKHLNTIRDHLVRTLHTIPEDQFNERPDQKTWSPREVAEHIARMDAYIARLMREGRAEDKKVLKKPIRLTTVRAIKVTAPSQLAPQEDEKSKEDIYKQLFDSRMQILDLYKQFTPVEKKTKAMKHPVFGYLSLGQWFVFLGFHEKRHLKQLEEILQQLKI</sequence>
<dbReference type="InterPro" id="IPR024775">
    <property type="entry name" value="DinB-like"/>
</dbReference>
<accession>A0A264W5A1</accession>
<reference evidence="2 3" key="1">
    <citation type="submission" date="2017-07" db="EMBL/GenBank/DDBJ databases">
        <title>Tetzosporium hominis gen.nov. sp.nov.</title>
        <authorList>
            <person name="Tetz G."/>
            <person name="Tetz V."/>
        </authorList>
    </citation>
    <scope>NUCLEOTIDE SEQUENCE [LARGE SCALE GENOMIC DNA]</scope>
    <source>
        <strain evidence="2 3">VT-49</strain>
    </source>
</reference>
<name>A0A264W5A1_9BACL</name>
<dbReference type="InterPro" id="IPR034660">
    <property type="entry name" value="DinB/YfiT-like"/>
</dbReference>
<gene>
    <name evidence="2" type="ORF">CF394_04210</name>
</gene>
<dbReference type="AlphaFoldDB" id="A0A264W5A1"/>
<comment type="caution">
    <text evidence="2">The sequence shown here is derived from an EMBL/GenBank/DDBJ whole genome shotgun (WGS) entry which is preliminary data.</text>
</comment>
<evidence type="ECO:0000313" key="2">
    <source>
        <dbReference type="EMBL" id="OZS78749.1"/>
    </source>
</evidence>
<organism evidence="2 3">
    <name type="scientific">Tetzosporium hominis</name>
    <dbReference type="NCBI Taxonomy" id="2020506"/>
    <lineage>
        <taxon>Bacteria</taxon>
        <taxon>Bacillati</taxon>
        <taxon>Bacillota</taxon>
        <taxon>Bacilli</taxon>
        <taxon>Bacillales</taxon>
        <taxon>Caryophanaceae</taxon>
        <taxon>Tetzosporium</taxon>
    </lineage>
</organism>
<feature type="domain" description="DinB-like" evidence="1">
    <location>
        <begin position="7"/>
        <end position="154"/>
    </location>
</feature>
<keyword evidence="3" id="KW-1185">Reference proteome</keyword>
<dbReference type="Proteomes" id="UP000217065">
    <property type="component" value="Unassembled WGS sequence"/>
</dbReference>